<proteinExistence type="predicted"/>
<dbReference type="EMBL" id="BQNB010015857">
    <property type="protein sequence ID" value="GJT44955.1"/>
    <property type="molecule type" value="Genomic_DNA"/>
</dbReference>
<sequence length="281" mass="32355">MFNRLSHQRKSVHERLSDTYSGPSQTDSKEPSHSRGHSHRGHSHIREHSQMEDRPCGTEESYGDTYSQGTTTKYKNRSFDVKRWRESESLSSCGSESSTRNGGHWKSRTKKRKLADEDNLAEPWTCEDNRRPRRPPKNFPSCGPGRALGNAYIVSYVQLYLDRSREVKTGRMKGSPKCMRISRFIQEVNNPELTKRLNEHVPNTMEEMMTITTAFIRGEAVAASKKKVYSSWKSQDHSKRHAPEQKYDFRSQPKEGRGSSRFTLLIKTPKEILATDAGKFK</sequence>
<evidence type="ECO:0008006" key="4">
    <source>
        <dbReference type="Google" id="ProtNLM"/>
    </source>
</evidence>
<evidence type="ECO:0000256" key="1">
    <source>
        <dbReference type="SAM" id="MobiDB-lite"/>
    </source>
</evidence>
<feature type="compositionally biased region" description="Basic residues" evidence="1">
    <location>
        <begin position="103"/>
        <end position="113"/>
    </location>
</feature>
<feature type="region of interest" description="Disordered" evidence="1">
    <location>
        <begin position="90"/>
        <end position="116"/>
    </location>
</feature>
<gene>
    <name evidence="2" type="ORF">Tco_0953670</name>
</gene>
<protein>
    <recommendedName>
        <fullName evidence="4">Reverse transcriptase domain-containing protein</fullName>
    </recommendedName>
</protein>
<keyword evidence="3" id="KW-1185">Reference proteome</keyword>
<feature type="compositionally biased region" description="Basic and acidic residues" evidence="1">
    <location>
        <begin position="44"/>
        <end position="57"/>
    </location>
</feature>
<evidence type="ECO:0000313" key="2">
    <source>
        <dbReference type="EMBL" id="GJT44955.1"/>
    </source>
</evidence>
<feature type="compositionally biased region" description="Basic residues" evidence="1">
    <location>
        <begin position="1"/>
        <end position="10"/>
    </location>
</feature>
<accession>A0ABQ5E0K2</accession>
<name>A0ABQ5E0K2_9ASTR</name>
<feature type="compositionally biased region" description="Basic residues" evidence="1">
    <location>
        <begin position="34"/>
        <end position="43"/>
    </location>
</feature>
<evidence type="ECO:0000313" key="3">
    <source>
        <dbReference type="Proteomes" id="UP001151760"/>
    </source>
</evidence>
<dbReference type="Proteomes" id="UP001151760">
    <property type="component" value="Unassembled WGS sequence"/>
</dbReference>
<reference evidence="2" key="2">
    <citation type="submission" date="2022-01" db="EMBL/GenBank/DDBJ databases">
        <authorList>
            <person name="Yamashiro T."/>
            <person name="Shiraishi A."/>
            <person name="Satake H."/>
            <person name="Nakayama K."/>
        </authorList>
    </citation>
    <scope>NUCLEOTIDE SEQUENCE</scope>
</reference>
<feature type="compositionally biased region" description="Basic and acidic residues" evidence="1">
    <location>
        <begin position="234"/>
        <end position="258"/>
    </location>
</feature>
<feature type="region of interest" description="Disordered" evidence="1">
    <location>
        <begin position="1"/>
        <end position="71"/>
    </location>
</feature>
<organism evidence="2 3">
    <name type="scientific">Tanacetum coccineum</name>
    <dbReference type="NCBI Taxonomy" id="301880"/>
    <lineage>
        <taxon>Eukaryota</taxon>
        <taxon>Viridiplantae</taxon>
        <taxon>Streptophyta</taxon>
        <taxon>Embryophyta</taxon>
        <taxon>Tracheophyta</taxon>
        <taxon>Spermatophyta</taxon>
        <taxon>Magnoliopsida</taxon>
        <taxon>eudicotyledons</taxon>
        <taxon>Gunneridae</taxon>
        <taxon>Pentapetalae</taxon>
        <taxon>asterids</taxon>
        <taxon>campanulids</taxon>
        <taxon>Asterales</taxon>
        <taxon>Asteraceae</taxon>
        <taxon>Asteroideae</taxon>
        <taxon>Anthemideae</taxon>
        <taxon>Anthemidinae</taxon>
        <taxon>Tanacetum</taxon>
    </lineage>
</organism>
<reference evidence="2" key="1">
    <citation type="journal article" date="2022" name="Int. J. Mol. Sci.">
        <title>Draft Genome of Tanacetum Coccineum: Genomic Comparison of Closely Related Tanacetum-Family Plants.</title>
        <authorList>
            <person name="Yamashiro T."/>
            <person name="Shiraishi A."/>
            <person name="Nakayama K."/>
            <person name="Satake H."/>
        </authorList>
    </citation>
    <scope>NUCLEOTIDE SEQUENCE</scope>
</reference>
<feature type="region of interest" description="Disordered" evidence="1">
    <location>
        <begin position="230"/>
        <end position="263"/>
    </location>
</feature>
<comment type="caution">
    <text evidence="2">The sequence shown here is derived from an EMBL/GenBank/DDBJ whole genome shotgun (WGS) entry which is preliminary data.</text>
</comment>